<reference evidence="2" key="1">
    <citation type="journal article" date="2014" name="Soil Biol. Biochem.">
        <title>Structure and function of bacterial communities in ageing soils: Insights from the Mendocino ecological staircase.</title>
        <authorList>
            <person name="Uroz S."/>
            <person name="Tech J.J."/>
            <person name="Sawaya N.A."/>
            <person name="Frey-Klett P."/>
            <person name="Leveau J.H.J."/>
        </authorList>
    </citation>
    <scope>NUCLEOTIDE SEQUENCE [LARGE SCALE GENOMIC DNA]</scope>
    <source>
        <strain evidence="2">Cal35</strain>
    </source>
</reference>
<dbReference type="KEGG" id="care:LT85_4211"/>
<protein>
    <submittedName>
        <fullName evidence="1">Uncharacterized protein</fullName>
    </submittedName>
</protein>
<dbReference type="Proteomes" id="UP000030302">
    <property type="component" value="Chromosome"/>
</dbReference>
<gene>
    <name evidence="1" type="ORF">LT85_4211</name>
</gene>
<dbReference type="EMBL" id="CP009962">
    <property type="protein sequence ID" value="AIY43369.1"/>
    <property type="molecule type" value="Genomic_DNA"/>
</dbReference>
<evidence type="ECO:0000313" key="2">
    <source>
        <dbReference type="Proteomes" id="UP000030302"/>
    </source>
</evidence>
<keyword evidence="2" id="KW-1185">Reference proteome</keyword>
<sequence>MHGLYAQYMTANTGFLEQGGDIAIRNNFPAMLFLKISGKAF</sequence>
<name>A0A0A1FIA9_9BURK</name>
<dbReference type="HOGENOM" id="CLU_3268443_0_0_4"/>
<accession>A0A0A1FIA9</accession>
<proteinExistence type="predicted"/>
<dbReference type="AlphaFoldDB" id="A0A0A1FIA9"/>
<organism evidence="1 2">
    <name type="scientific">Collimonas arenae</name>
    <dbReference type="NCBI Taxonomy" id="279058"/>
    <lineage>
        <taxon>Bacteria</taxon>
        <taxon>Pseudomonadati</taxon>
        <taxon>Pseudomonadota</taxon>
        <taxon>Betaproteobacteria</taxon>
        <taxon>Burkholderiales</taxon>
        <taxon>Oxalobacteraceae</taxon>
        <taxon>Collimonas</taxon>
    </lineage>
</organism>
<dbReference type="STRING" id="279058.LT85_4211"/>
<evidence type="ECO:0000313" key="1">
    <source>
        <dbReference type="EMBL" id="AIY43369.1"/>
    </source>
</evidence>